<dbReference type="EMBL" id="CAEY01000486">
    <property type="status" value="NOT_ANNOTATED_CDS"/>
    <property type="molecule type" value="Genomic_DNA"/>
</dbReference>
<dbReference type="InterPro" id="IPR035914">
    <property type="entry name" value="Sperma_CUB_dom_sf"/>
</dbReference>
<dbReference type="InterPro" id="IPR000859">
    <property type="entry name" value="CUB_dom"/>
</dbReference>
<dbReference type="EnsemblMetazoa" id="tetur01g15550.1">
    <property type="protein sequence ID" value="tetur01g15550.1"/>
    <property type="gene ID" value="tetur01g15550"/>
</dbReference>
<keyword evidence="6" id="KW-1185">Reference proteome</keyword>
<reference evidence="5" key="2">
    <citation type="submission" date="2015-06" db="UniProtKB">
        <authorList>
            <consortium name="EnsemblMetazoa"/>
        </authorList>
    </citation>
    <scope>IDENTIFICATION</scope>
</reference>
<evidence type="ECO:0000313" key="6">
    <source>
        <dbReference type="Proteomes" id="UP000015104"/>
    </source>
</evidence>
<dbReference type="Proteomes" id="UP000015104">
    <property type="component" value="Unassembled WGS sequence"/>
</dbReference>
<dbReference type="Gene3D" id="2.60.120.290">
    <property type="entry name" value="Spermadhesin, CUB domain"/>
    <property type="match status" value="4"/>
</dbReference>
<dbReference type="SMART" id="SM00042">
    <property type="entry name" value="CUB"/>
    <property type="match status" value="3"/>
</dbReference>
<feature type="domain" description="CUB" evidence="4">
    <location>
        <begin position="223"/>
        <end position="350"/>
    </location>
</feature>
<comment type="caution">
    <text evidence="2">Lacks conserved residue(s) required for the propagation of feature annotation.</text>
</comment>
<feature type="domain" description="CUB" evidence="4">
    <location>
        <begin position="73"/>
        <end position="206"/>
    </location>
</feature>
<reference evidence="6" key="1">
    <citation type="submission" date="2011-08" db="EMBL/GenBank/DDBJ databases">
        <authorList>
            <person name="Rombauts S."/>
        </authorList>
    </citation>
    <scope>NUCLEOTIDE SEQUENCE</scope>
    <source>
        <strain evidence="6">London</strain>
    </source>
</reference>
<accession>T1JTV6</accession>
<name>T1JTV6_TETUR</name>
<dbReference type="PANTHER" id="PTHR47537">
    <property type="entry name" value="CUBILIN"/>
    <property type="match status" value="1"/>
</dbReference>
<evidence type="ECO:0000256" key="2">
    <source>
        <dbReference type="PROSITE-ProRule" id="PRU00059"/>
    </source>
</evidence>
<dbReference type="STRING" id="32264.T1JTV6"/>
<evidence type="ECO:0000256" key="1">
    <source>
        <dbReference type="ARBA" id="ARBA00023157"/>
    </source>
</evidence>
<feature type="domain" description="CUB" evidence="4">
    <location>
        <begin position="551"/>
        <end position="629"/>
    </location>
</feature>
<sequence>MCYLMSKLIQMKIFDRNDSVKYLFFTLIQTNYSSSSYSSSSSSSSLSTSFLITRILFLLWFSPLVQLNPNCKCVKFTASYTPTNHGIFTSPDWPKPYDPGIDCLLYIFIGKPGQLIEISFNTFDVYASSTTDCLKGDFVRLLLNPSNESITLTELESSGNVICGNSISEWKRKQYSFDSLLILEFHTTLYTSNGQHHGFSGTYRFIESSLYKTDGQPLAGSTCDYQFLSISTNSNETVPLVGKFFSPNYPNRYPSSSHCAYHFMGKYNERVKVVFEKIVFGNKDSSCLGTNDVVLIHDGPDIEAPLIGRLCNDDKFVEIISSGPDLLIIFHSHSKLSPSAKGFQALYSFNQSQLSVNSISSLPSHHNNLNQKQKHHHHQQQREQRIQQSNQDSDEMKLSRDETLDSKKSFTCDQFINSEMSLNGSFHSPNYPDIYPEGVRCRYYFNGHGKQRVQIVFNEFDLVKSSLKPKPMSCESSDTLMVLLTINGNKESLDTFCGSKKPYNLMSNGPNLLVEFRSGHYLKRQKVKGFKANYRFVTNFGINSGQQEDNQVYLNFIHFDIEGVPPCNADSASDYIEFSNYPWTDHNSSRHCGFKKPKSVISANNFFRLIFKSNNQYDGTGFQALYSFIDARKINVGAKPLSSNWNEIKPGSWTTVIIFIFLVLPSHMCF</sequence>
<dbReference type="eggNOG" id="KOG4292">
    <property type="taxonomic scope" value="Eukaryota"/>
</dbReference>
<dbReference type="PANTHER" id="PTHR47537:SF2">
    <property type="entry name" value="CUBILIN"/>
    <property type="match status" value="1"/>
</dbReference>
<dbReference type="Pfam" id="PF00431">
    <property type="entry name" value="CUB"/>
    <property type="match status" value="4"/>
</dbReference>
<dbReference type="AlphaFoldDB" id="T1JTV6"/>
<dbReference type="PROSITE" id="PS01180">
    <property type="entry name" value="CUB"/>
    <property type="match status" value="4"/>
</dbReference>
<feature type="compositionally biased region" description="Basic and acidic residues" evidence="3">
    <location>
        <begin position="394"/>
        <end position="403"/>
    </location>
</feature>
<evidence type="ECO:0000313" key="5">
    <source>
        <dbReference type="EnsemblMetazoa" id="tetur01g15550.1"/>
    </source>
</evidence>
<protein>
    <recommendedName>
        <fullName evidence="4">CUB domain-containing protein</fullName>
    </recommendedName>
</protein>
<proteinExistence type="predicted"/>
<dbReference type="CDD" id="cd00041">
    <property type="entry name" value="CUB"/>
    <property type="match status" value="4"/>
</dbReference>
<evidence type="ECO:0000259" key="4">
    <source>
        <dbReference type="PROSITE" id="PS01180"/>
    </source>
</evidence>
<organism evidence="5 6">
    <name type="scientific">Tetranychus urticae</name>
    <name type="common">Two-spotted spider mite</name>
    <dbReference type="NCBI Taxonomy" id="32264"/>
    <lineage>
        <taxon>Eukaryota</taxon>
        <taxon>Metazoa</taxon>
        <taxon>Ecdysozoa</taxon>
        <taxon>Arthropoda</taxon>
        <taxon>Chelicerata</taxon>
        <taxon>Arachnida</taxon>
        <taxon>Acari</taxon>
        <taxon>Acariformes</taxon>
        <taxon>Trombidiformes</taxon>
        <taxon>Prostigmata</taxon>
        <taxon>Eleutherengona</taxon>
        <taxon>Raphignathae</taxon>
        <taxon>Tetranychoidea</taxon>
        <taxon>Tetranychidae</taxon>
        <taxon>Tetranychus</taxon>
    </lineage>
</organism>
<feature type="region of interest" description="Disordered" evidence="3">
    <location>
        <begin position="360"/>
        <end position="403"/>
    </location>
</feature>
<dbReference type="GO" id="GO:0005886">
    <property type="term" value="C:plasma membrane"/>
    <property type="evidence" value="ECO:0007669"/>
    <property type="project" value="TreeGrafter"/>
</dbReference>
<evidence type="ECO:0000256" key="3">
    <source>
        <dbReference type="SAM" id="MobiDB-lite"/>
    </source>
</evidence>
<keyword evidence="1" id="KW-1015">Disulfide bond</keyword>
<dbReference type="InterPro" id="IPR053207">
    <property type="entry name" value="Non-NMDA_GluR_Accessory"/>
</dbReference>
<feature type="domain" description="CUB" evidence="4">
    <location>
        <begin position="412"/>
        <end position="537"/>
    </location>
</feature>
<dbReference type="SUPFAM" id="SSF49854">
    <property type="entry name" value="Spermadhesin, CUB domain"/>
    <property type="match status" value="4"/>
</dbReference>
<dbReference type="HOGENOM" id="CLU_020044_2_0_1"/>